<evidence type="ECO:0000313" key="3">
    <source>
        <dbReference type="EMBL" id="KAJ8875066.1"/>
    </source>
</evidence>
<proteinExistence type="predicted"/>
<dbReference type="InterPro" id="IPR045841">
    <property type="entry name" value="E3_UBR4_N"/>
</dbReference>
<sequence length="107" mass="11240">MFAVCILGTGQSKVSEEESSADNNAITVVEKALQILSLVGHVIKKSTRAGGQVLQNHLLIGAWVLITGLQTQLSASSVLAAEKGKDEKGKSPSKAREGSSRINLLKV</sequence>
<evidence type="ECO:0000259" key="2">
    <source>
        <dbReference type="Pfam" id="PF19423"/>
    </source>
</evidence>
<comment type="caution">
    <text evidence="3">The sequence shown here is derived from an EMBL/GenBank/DDBJ whole genome shotgun (WGS) entry which is preliminary data.</text>
</comment>
<reference evidence="3 4" key="1">
    <citation type="submission" date="2023-02" db="EMBL/GenBank/DDBJ databases">
        <title>LHISI_Scaffold_Assembly.</title>
        <authorList>
            <person name="Stuart O.P."/>
            <person name="Cleave R."/>
            <person name="Magrath M.J.L."/>
            <person name="Mikheyev A.S."/>
        </authorList>
    </citation>
    <scope>NUCLEOTIDE SEQUENCE [LARGE SCALE GENOMIC DNA]</scope>
    <source>
        <strain evidence="3">Daus_M_001</strain>
        <tissue evidence="3">Leg muscle</tissue>
    </source>
</reference>
<name>A0ABQ9GSP9_9NEOP</name>
<evidence type="ECO:0000313" key="4">
    <source>
        <dbReference type="Proteomes" id="UP001159363"/>
    </source>
</evidence>
<evidence type="ECO:0000256" key="1">
    <source>
        <dbReference type="SAM" id="MobiDB-lite"/>
    </source>
</evidence>
<dbReference type="EMBL" id="JARBHB010000009">
    <property type="protein sequence ID" value="KAJ8875066.1"/>
    <property type="molecule type" value="Genomic_DNA"/>
</dbReference>
<feature type="domain" description="E3 ubiquitin-protein ligase UBR4 N-terminal" evidence="2">
    <location>
        <begin position="14"/>
        <end position="101"/>
    </location>
</feature>
<organism evidence="3 4">
    <name type="scientific">Dryococelus australis</name>
    <dbReference type="NCBI Taxonomy" id="614101"/>
    <lineage>
        <taxon>Eukaryota</taxon>
        <taxon>Metazoa</taxon>
        <taxon>Ecdysozoa</taxon>
        <taxon>Arthropoda</taxon>
        <taxon>Hexapoda</taxon>
        <taxon>Insecta</taxon>
        <taxon>Pterygota</taxon>
        <taxon>Neoptera</taxon>
        <taxon>Polyneoptera</taxon>
        <taxon>Phasmatodea</taxon>
        <taxon>Verophasmatodea</taxon>
        <taxon>Anareolatae</taxon>
        <taxon>Phasmatidae</taxon>
        <taxon>Eurycanthinae</taxon>
        <taxon>Dryococelus</taxon>
    </lineage>
</organism>
<feature type="region of interest" description="Disordered" evidence="1">
    <location>
        <begin position="81"/>
        <end position="107"/>
    </location>
</feature>
<accession>A0ABQ9GSP9</accession>
<dbReference type="Pfam" id="PF19423">
    <property type="entry name" value="E3_UBR4_N"/>
    <property type="match status" value="1"/>
</dbReference>
<protein>
    <recommendedName>
        <fullName evidence="2">E3 ubiquitin-protein ligase UBR4 N-terminal domain-containing protein</fullName>
    </recommendedName>
</protein>
<dbReference type="Proteomes" id="UP001159363">
    <property type="component" value="Chromosome 8"/>
</dbReference>
<keyword evidence="4" id="KW-1185">Reference proteome</keyword>
<feature type="compositionally biased region" description="Basic and acidic residues" evidence="1">
    <location>
        <begin position="82"/>
        <end position="99"/>
    </location>
</feature>
<gene>
    <name evidence="3" type="ORF">PR048_022956</name>
</gene>